<evidence type="ECO:0000313" key="1">
    <source>
        <dbReference type="EMBL" id="ADR20604.1"/>
    </source>
</evidence>
<organism evidence="1 2">
    <name type="scientific">Marivirga tractuosa (strain ATCC 23168 / DSM 4126 / NBRC 15989 / NCIMB 1408 / VKM B-1430 / H-43)</name>
    <name type="common">Microscilla tractuosa</name>
    <name type="synonym">Flexibacter tractuosus</name>
    <dbReference type="NCBI Taxonomy" id="643867"/>
    <lineage>
        <taxon>Bacteria</taxon>
        <taxon>Pseudomonadati</taxon>
        <taxon>Bacteroidota</taxon>
        <taxon>Cytophagia</taxon>
        <taxon>Cytophagales</taxon>
        <taxon>Marivirgaceae</taxon>
        <taxon>Marivirga</taxon>
    </lineage>
</organism>
<gene>
    <name evidence="1" type="ordered locus">Ftrac_0602</name>
</gene>
<dbReference type="KEGG" id="mtt:Ftrac_0602"/>
<dbReference type="Proteomes" id="UP000008720">
    <property type="component" value="Chromosome"/>
</dbReference>
<dbReference type="HOGENOM" id="CLU_3253830_0_0_10"/>
<protein>
    <submittedName>
        <fullName evidence="1">Uncharacterized protein</fullName>
    </submittedName>
</protein>
<dbReference type="AlphaFoldDB" id="E4TQP3"/>
<evidence type="ECO:0000313" key="2">
    <source>
        <dbReference type="Proteomes" id="UP000008720"/>
    </source>
</evidence>
<accession>E4TQP3</accession>
<name>E4TQP3_MARTH</name>
<sequence length="42" mass="4858">MRGLSVTQAKIDSENRANPFFTLTSQTRNALDWRASHFLFET</sequence>
<proteinExistence type="predicted"/>
<dbReference type="EMBL" id="CP002349">
    <property type="protein sequence ID" value="ADR20604.1"/>
    <property type="molecule type" value="Genomic_DNA"/>
</dbReference>
<reference evidence="1 2" key="1">
    <citation type="journal article" date="2011" name="Stand. Genomic Sci.">
        <title>Complete genome sequence of Marivirga tractuosa type strain (H-43).</title>
        <authorList>
            <person name="Pagani I."/>
            <person name="Chertkov O."/>
            <person name="Lapidus A."/>
            <person name="Lucas S."/>
            <person name="Del Rio T.G."/>
            <person name="Tice H."/>
            <person name="Copeland A."/>
            <person name="Cheng J.F."/>
            <person name="Nolan M."/>
            <person name="Saunders E."/>
            <person name="Pitluck S."/>
            <person name="Held B."/>
            <person name="Goodwin L."/>
            <person name="Liolios K."/>
            <person name="Ovchinikova G."/>
            <person name="Ivanova N."/>
            <person name="Mavromatis K."/>
            <person name="Pati A."/>
            <person name="Chen A."/>
            <person name="Palaniappan K."/>
            <person name="Land M."/>
            <person name="Hauser L."/>
            <person name="Jeffries C.D."/>
            <person name="Detter J.C."/>
            <person name="Han C."/>
            <person name="Tapia R."/>
            <person name="Ngatchou-Djao O.D."/>
            <person name="Rohde M."/>
            <person name="Goker M."/>
            <person name="Spring S."/>
            <person name="Sikorski J."/>
            <person name="Woyke T."/>
            <person name="Bristow J."/>
            <person name="Eisen J.A."/>
            <person name="Markowitz V."/>
            <person name="Hugenholtz P."/>
            <person name="Klenk H.P."/>
            <person name="Kyrpides N.C."/>
        </authorList>
    </citation>
    <scope>NUCLEOTIDE SEQUENCE [LARGE SCALE GENOMIC DNA]</scope>
    <source>
        <strain evidence="2">ATCC 23168 / DSM 4126 / NBRC 15989 / NCIMB 1408 / VKM B-1430 / H-43</strain>
    </source>
</reference>
<keyword evidence="2" id="KW-1185">Reference proteome</keyword>